<proteinExistence type="predicted"/>
<protein>
    <recommendedName>
        <fullName evidence="5">RanBP2-type domain-containing protein</fullName>
    </recommendedName>
</protein>
<dbReference type="AlphaFoldDB" id="A0A7W5DVV7"/>
<feature type="coiled-coil region" evidence="1">
    <location>
        <begin position="232"/>
        <end position="293"/>
    </location>
</feature>
<reference evidence="3 4" key="1">
    <citation type="submission" date="2020-08" db="EMBL/GenBank/DDBJ databases">
        <title>Genomic Encyclopedia of Type Strains, Phase III (KMG-III): the genomes of soil and plant-associated and newly described type strains.</title>
        <authorList>
            <person name="Whitman W."/>
        </authorList>
    </citation>
    <scope>NUCLEOTIDE SEQUENCE [LARGE SCALE GENOMIC DNA]</scope>
    <source>
        <strain evidence="3 4">CECT 8075</strain>
    </source>
</reference>
<keyword evidence="1" id="KW-0175">Coiled coil</keyword>
<evidence type="ECO:0000256" key="1">
    <source>
        <dbReference type="SAM" id="Coils"/>
    </source>
</evidence>
<comment type="caution">
    <text evidence="3">The sequence shown here is derived from an EMBL/GenBank/DDBJ whole genome shotgun (WGS) entry which is preliminary data.</text>
</comment>
<evidence type="ECO:0000313" key="4">
    <source>
        <dbReference type="Proteomes" id="UP000536179"/>
    </source>
</evidence>
<feature type="region of interest" description="Disordered" evidence="2">
    <location>
        <begin position="436"/>
        <end position="457"/>
    </location>
</feature>
<feature type="coiled-coil region" evidence="1">
    <location>
        <begin position="86"/>
        <end position="120"/>
    </location>
</feature>
<dbReference type="RefSeq" id="WP_184302183.1">
    <property type="nucleotide sequence ID" value="NZ_JACHXU010000002.1"/>
</dbReference>
<name>A0A7W5DVV7_9BACT</name>
<keyword evidence="4" id="KW-1185">Reference proteome</keyword>
<organism evidence="3 4">
    <name type="scientific">Aporhodopirellula rubra</name>
    <dbReference type="NCBI Taxonomy" id="980271"/>
    <lineage>
        <taxon>Bacteria</taxon>
        <taxon>Pseudomonadati</taxon>
        <taxon>Planctomycetota</taxon>
        <taxon>Planctomycetia</taxon>
        <taxon>Pirellulales</taxon>
        <taxon>Pirellulaceae</taxon>
        <taxon>Aporhodopirellula</taxon>
    </lineage>
</organism>
<evidence type="ECO:0008006" key="5">
    <source>
        <dbReference type="Google" id="ProtNLM"/>
    </source>
</evidence>
<dbReference type="Proteomes" id="UP000536179">
    <property type="component" value="Unassembled WGS sequence"/>
</dbReference>
<evidence type="ECO:0000256" key="2">
    <source>
        <dbReference type="SAM" id="MobiDB-lite"/>
    </source>
</evidence>
<accession>A0A7W5DVV7</accession>
<sequence length="636" mass="72375">MPHTAQDLFRQIDDEIASAGGLIESIRQSNRAAAHRTTALIEKRTDAFVRLAKHYLPDLSRQTLADAWHEVHGRIREVMLAQADTCRQLQWELTRLDARCEKLTRQLDETNQRFEKARRDLMSKTGSFQKTLREDPEIARLSAAITEVDREVQYGITSLEMVTADAKQKLPDFEECDLFRYLREQRYGTPEYHQTGFERRWDRWIAKLINFDKANASYEYLTEAPASISDLIRKKQARYKQLLVALETARTRAAEQHGIEEQTRLRDQLAEEVESLERECTEATWDRSILEADLQSAEDINGKYYERALSIYTEFLKSSEPDTLVIYAACTESPLDDEICARIRSLQSEIENERADSVAHAERIVELGKYRAGLSELSRMLRNHIRHSSSEIRLRDDFRFDIVLSDMRDLHLSPMKTWRRLLAAISDPIRSVPAASRAFTSTPTSQDNITSQTNTTENDFGPVDALFLAASQNSPNVISGGPCDPSGILVRPDREPSMQAGHPMFDTLAICRSETESKYILSLLQLHGIRCFTHNHQLDLSTPAVSAHGGTWEGNARRQLANAATEQAAGCDTTPHLDALDFSSVVVESARFNEARHRLLVELRLHDTAWDCPACGSSVDRGYHHCWRCGRTKPMV</sequence>
<dbReference type="EMBL" id="JACHXU010000002">
    <property type="protein sequence ID" value="MBB3205137.1"/>
    <property type="molecule type" value="Genomic_DNA"/>
</dbReference>
<gene>
    <name evidence="3" type="ORF">FHS27_000904</name>
</gene>
<evidence type="ECO:0000313" key="3">
    <source>
        <dbReference type="EMBL" id="MBB3205137.1"/>
    </source>
</evidence>
<feature type="compositionally biased region" description="Polar residues" evidence="2">
    <location>
        <begin position="438"/>
        <end position="457"/>
    </location>
</feature>